<dbReference type="InParanoid" id="A0A1D3CVG6"/>
<dbReference type="EMBL" id="JROU02001797">
    <property type="protein sequence ID" value="OEH75195.1"/>
    <property type="molecule type" value="Genomic_DNA"/>
</dbReference>
<protein>
    <recommendedName>
        <fullName evidence="4">Transmembrane protein</fullName>
    </recommendedName>
</protein>
<dbReference type="AlphaFoldDB" id="A0A1D3CVG6"/>
<sequence length="281" mass="29430">MAASGATNTLRFLEAVVAAWDLLAPLLLGAGDLAFSVLGVILLLLGATVTNTLRFFCPSARCCTGRAFRSSSCLTCLGVLGSAFLGVFLLLDFVGLGKDVSTATLIGAAAADLSGFVFVRLGAAAVAGLAAGAVLREGFPPVGVAVFSCVPVLEALLPMARAPPVLALLSTCEVLGDRAPLLLAAEFLGVARLGVPCLVSDPGEAPADPEPRLELKKDPILFIQMRNWMQYEQGLHRFLLGAAAEPRLEQAELVREEQKHCSSSNVGGKYNACWPLPYGKY</sequence>
<keyword evidence="1" id="KW-0472">Membrane</keyword>
<keyword evidence="1" id="KW-1133">Transmembrane helix</keyword>
<accession>A0A1D3CVG6</accession>
<organism evidence="2 3">
    <name type="scientific">Cyclospora cayetanensis</name>
    <dbReference type="NCBI Taxonomy" id="88456"/>
    <lineage>
        <taxon>Eukaryota</taxon>
        <taxon>Sar</taxon>
        <taxon>Alveolata</taxon>
        <taxon>Apicomplexa</taxon>
        <taxon>Conoidasida</taxon>
        <taxon>Coccidia</taxon>
        <taxon>Eucoccidiorida</taxon>
        <taxon>Eimeriorina</taxon>
        <taxon>Eimeriidae</taxon>
        <taxon>Cyclospora</taxon>
    </lineage>
</organism>
<evidence type="ECO:0000256" key="1">
    <source>
        <dbReference type="SAM" id="Phobius"/>
    </source>
</evidence>
<keyword evidence="3" id="KW-1185">Reference proteome</keyword>
<keyword evidence="1" id="KW-0812">Transmembrane</keyword>
<proteinExistence type="predicted"/>
<dbReference type="VEuPathDB" id="ToxoDB:cyc_08284"/>
<dbReference type="Proteomes" id="UP000095192">
    <property type="component" value="Unassembled WGS sequence"/>
</dbReference>
<evidence type="ECO:0008006" key="4">
    <source>
        <dbReference type="Google" id="ProtNLM"/>
    </source>
</evidence>
<name>A0A1D3CVG6_9EIME</name>
<evidence type="ECO:0000313" key="3">
    <source>
        <dbReference type="Proteomes" id="UP000095192"/>
    </source>
</evidence>
<feature type="transmembrane region" description="Helical" evidence="1">
    <location>
        <begin position="74"/>
        <end position="96"/>
    </location>
</feature>
<reference evidence="2 3" key="1">
    <citation type="journal article" date="2016" name="BMC Genomics">
        <title>Comparative genomics reveals Cyclospora cayetanensis possesses coccidia-like metabolism and invasion components but unique surface antigens.</title>
        <authorList>
            <person name="Liu S."/>
            <person name="Wang L."/>
            <person name="Zheng H."/>
            <person name="Xu Z."/>
            <person name="Roellig D.M."/>
            <person name="Li N."/>
            <person name="Frace M.A."/>
            <person name="Tang K."/>
            <person name="Arrowood M.J."/>
            <person name="Moss D.M."/>
            <person name="Zhang L."/>
            <person name="Feng Y."/>
            <person name="Xiao L."/>
        </authorList>
    </citation>
    <scope>NUCLEOTIDE SEQUENCE [LARGE SCALE GENOMIC DNA]</scope>
    <source>
        <strain evidence="2 3">CHN_HEN01</strain>
    </source>
</reference>
<gene>
    <name evidence="2" type="ORF">cyc_08284</name>
</gene>
<comment type="caution">
    <text evidence="2">The sequence shown here is derived from an EMBL/GenBank/DDBJ whole genome shotgun (WGS) entry which is preliminary data.</text>
</comment>
<feature type="transmembrane region" description="Helical" evidence="1">
    <location>
        <begin position="33"/>
        <end position="53"/>
    </location>
</feature>
<evidence type="ECO:0000313" key="2">
    <source>
        <dbReference type="EMBL" id="OEH75195.1"/>
    </source>
</evidence>
<feature type="transmembrane region" description="Helical" evidence="1">
    <location>
        <begin position="116"/>
        <end position="135"/>
    </location>
</feature>